<evidence type="ECO:0000313" key="10">
    <source>
        <dbReference type="EMBL" id="EHI55581.1"/>
    </source>
</evidence>
<proteinExistence type="predicted"/>
<dbReference type="RefSeq" id="WP_005540838.1">
    <property type="nucleotide sequence ID" value="NZ_JH378832.1"/>
</dbReference>
<dbReference type="AlphaFoldDB" id="G5GIA6"/>
<evidence type="ECO:0000256" key="2">
    <source>
        <dbReference type="ARBA" id="ARBA00012146"/>
    </source>
</evidence>
<dbReference type="InterPro" id="IPR046342">
    <property type="entry name" value="CBS_dom_sf"/>
</dbReference>
<dbReference type="OrthoDB" id="9766150at2"/>
<dbReference type="Pfam" id="PF01368">
    <property type="entry name" value="DHH"/>
    <property type="match status" value="1"/>
</dbReference>
<dbReference type="InterPro" id="IPR004097">
    <property type="entry name" value="DHHA2"/>
</dbReference>
<protein>
    <recommendedName>
        <fullName evidence="2">inorganic diphosphatase</fullName>
        <ecNumber evidence="2">3.6.1.1</ecNumber>
    </recommendedName>
    <alternativeName>
        <fullName evidence="6">Pyrophosphate phospho-hydrolase</fullName>
    </alternativeName>
</protein>
<dbReference type="InterPro" id="IPR038222">
    <property type="entry name" value="DHHA2_dom_sf"/>
</dbReference>
<evidence type="ECO:0000256" key="3">
    <source>
        <dbReference type="ARBA" id="ARBA00022723"/>
    </source>
</evidence>
<dbReference type="GO" id="GO:0004427">
    <property type="term" value="F:inorganic diphosphate phosphatase activity"/>
    <property type="evidence" value="ECO:0007669"/>
    <property type="project" value="UniProtKB-EC"/>
</dbReference>
<dbReference type="Pfam" id="PF07085">
    <property type="entry name" value="DRTGG"/>
    <property type="match status" value="1"/>
</dbReference>
<dbReference type="Gene3D" id="3.40.1390.20">
    <property type="entry name" value="HprK N-terminal domain-like"/>
    <property type="match status" value="1"/>
</dbReference>
<gene>
    <name evidence="10" type="ORF">HMPREF9333_01296</name>
</gene>
<dbReference type="Pfam" id="PF02833">
    <property type="entry name" value="DHHA2"/>
    <property type="match status" value="1"/>
</dbReference>
<dbReference type="InterPro" id="IPR010766">
    <property type="entry name" value="DRTGG"/>
</dbReference>
<evidence type="ECO:0000256" key="6">
    <source>
        <dbReference type="ARBA" id="ARBA00032535"/>
    </source>
</evidence>
<dbReference type="Proteomes" id="UP000003011">
    <property type="component" value="Unassembled WGS sequence"/>
</dbReference>
<dbReference type="InterPro" id="IPR000644">
    <property type="entry name" value="CBS_dom"/>
</dbReference>
<evidence type="ECO:0000259" key="9">
    <source>
        <dbReference type="PROSITE" id="PS51371"/>
    </source>
</evidence>
<keyword evidence="3" id="KW-0479">Metal-binding</keyword>
<dbReference type="eggNOG" id="COG1227">
    <property type="taxonomic scope" value="Bacteria"/>
</dbReference>
<dbReference type="PATRIC" id="fig|679200.3.peg.1379"/>
<dbReference type="SUPFAM" id="SSF64182">
    <property type="entry name" value="DHH phosphoesterases"/>
    <property type="match status" value="1"/>
</dbReference>
<evidence type="ECO:0000256" key="4">
    <source>
        <dbReference type="ARBA" id="ARBA00022801"/>
    </source>
</evidence>
<dbReference type="HOGENOM" id="CLU_025243_1_0_9"/>
<dbReference type="NCBIfam" id="NF011443">
    <property type="entry name" value="PRK14869.1-5"/>
    <property type="match status" value="1"/>
</dbReference>
<evidence type="ECO:0000313" key="11">
    <source>
        <dbReference type="Proteomes" id="UP000003011"/>
    </source>
</evidence>
<evidence type="ECO:0000256" key="1">
    <source>
        <dbReference type="ARBA" id="ARBA00001936"/>
    </source>
</evidence>
<dbReference type="PANTHER" id="PTHR12112:SF22">
    <property type="entry name" value="MANGANESE-DEPENDENT INORGANIC PYROPHOSPHATASE-RELATED"/>
    <property type="match status" value="1"/>
</dbReference>
<feature type="domain" description="CBS" evidence="9">
    <location>
        <begin position="74"/>
        <end position="132"/>
    </location>
</feature>
<comment type="catalytic activity">
    <reaction evidence="7">
        <text>diphosphate + H2O = 2 phosphate + H(+)</text>
        <dbReference type="Rhea" id="RHEA:24576"/>
        <dbReference type="ChEBI" id="CHEBI:15377"/>
        <dbReference type="ChEBI" id="CHEBI:15378"/>
        <dbReference type="ChEBI" id="CHEBI:33019"/>
        <dbReference type="ChEBI" id="CHEBI:43474"/>
        <dbReference type="EC" id="3.6.1.1"/>
    </reaction>
</comment>
<keyword evidence="5" id="KW-0464">Manganese</keyword>
<dbReference type="SMART" id="SM00116">
    <property type="entry name" value="CBS"/>
    <property type="match status" value="2"/>
</dbReference>
<comment type="caution">
    <text evidence="10">The sequence shown here is derived from an EMBL/GenBank/DDBJ whole genome shotgun (WGS) entry which is preliminary data.</text>
</comment>
<dbReference type="Pfam" id="PF00571">
    <property type="entry name" value="CBS"/>
    <property type="match status" value="2"/>
</dbReference>
<dbReference type="FunFam" id="3.90.1640.10:FF:000001">
    <property type="entry name" value="Probable manganese-dependent inorganic pyrophosphatase"/>
    <property type="match status" value="1"/>
</dbReference>
<dbReference type="STRING" id="679200.HMPREF9333_01296"/>
<dbReference type="Gene3D" id="3.10.580.10">
    <property type="entry name" value="CBS-domain"/>
    <property type="match status" value="1"/>
</dbReference>
<dbReference type="GO" id="GO:0005737">
    <property type="term" value="C:cytoplasm"/>
    <property type="evidence" value="ECO:0007669"/>
    <property type="project" value="InterPro"/>
</dbReference>
<evidence type="ECO:0000256" key="7">
    <source>
        <dbReference type="ARBA" id="ARBA00047820"/>
    </source>
</evidence>
<dbReference type="Gene3D" id="3.90.1640.10">
    <property type="entry name" value="inorganic pyrophosphatase (n-terminal core)"/>
    <property type="match status" value="1"/>
</dbReference>
<dbReference type="EC" id="3.6.1.1" evidence="2"/>
<keyword evidence="4" id="KW-0378">Hydrolase</keyword>
<dbReference type="EMBL" id="ACZL01000021">
    <property type="protein sequence ID" value="EHI55581.1"/>
    <property type="molecule type" value="Genomic_DNA"/>
</dbReference>
<organism evidence="10 11">
    <name type="scientific">Johnsonella ignava ATCC 51276</name>
    <dbReference type="NCBI Taxonomy" id="679200"/>
    <lineage>
        <taxon>Bacteria</taxon>
        <taxon>Bacillati</taxon>
        <taxon>Bacillota</taxon>
        <taxon>Clostridia</taxon>
        <taxon>Lachnospirales</taxon>
        <taxon>Lachnospiraceae</taxon>
        <taxon>Johnsonella</taxon>
    </lineage>
</organism>
<evidence type="ECO:0000256" key="5">
    <source>
        <dbReference type="ARBA" id="ARBA00023211"/>
    </source>
</evidence>
<keyword evidence="11" id="KW-1185">Reference proteome</keyword>
<dbReference type="PROSITE" id="PS51371">
    <property type="entry name" value="CBS"/>
    <property type="match status" value="2"/>
</dbReference>
<dbReference type="SUPFAM" id="SSF54631">
    <property type="entry name" value="CBS-domain pair"/>
    <property type="match status" value="1"/>
</dbReference>
<dbReference type="NCBIfam" id="NF011442">
    <property type="entry name" value="PRK14869.1-4"/>
    <property type="match status" value="1"/>
</dbReference>
<name>G5GIA6_9FIRM</name>
<evidence type="ECO:0000256" key="8">
    <source>
        <dbReference type="PROSITE-ProRule" id="PRU00703"/>
    </source>
</evidence>
<accession>G5GIA6</accession>
<feature type="domain" description="CBS" evidence="9">
    <location>
        <begin position="252"/>
        <end position="309"/>
    </location>
</feature>
<dbReference type="InterPro" id="IPR001667">
    <property type="entry name" value="DDH_dom"/>
</dbReference>
<dbReference type="SUPFAM" id="SSF75138">
    <property type="entry name" value="HprK N-terminal domain-like"/>
    <property type="match status" value="1"/>
</dbReference>
<dbReference type="SMART" id="SM01131">
    <property type="entry name" value="DHHA2"/>
    <property type="match status" value="1"/>
</dbReference>
<reference evidence="10 11" key="1">
    <citation type="submission" date="2011-08" db="EMBL/GenBank/DDBJ databases">
        <title>The Genome Sequence of Johnsonella ignava ATCC 51276.</title>
        <authorList>
            <consortium name="The Broad Institute Genome Sequencing Platform"/>
            <person name="Earl A."/>
            <person name="Ward D."/>
            <person name="Feldgarden M."/>
            <person name="Gevers D."/>
            <person name="Izard J."/>
            <person name="Blanton J.M."/>
            <person name="Baranova O.V."/>
            <person name="Dewhirst F.E."/>
            <person name="Young S.K."/>
            <person name="Zeng Q."/>
            <person name="Gargeya S."/>
            <person name="Fitzgerald M."/>
            <person name="Haas B."/>
            <person name="Abouelleil A."/>
            <person name="Alvarado L."/>
            <person name="Arachchi H.M."/>
            <person name="Berlin A."/>
            <person name="Brown A."/>
            <person name="Chapman S.B."/>
            <person name="Chen Z."/>
            <person name="Dunbar C."/>
            <person name="Freedman E."/>
            <person name="Gearin G."/>
            <person name="Gellesch M."/>
            <person name="Goldberg J."/>
            <person name="Griggs A."/>
            <person name="Gujja S."/>
            <person name="Heiman D."/>
            <person name="Howarth C."/>
            <person name="Larson L."/>
            <person name="Lui A."/>
            <person name="MacDonald P.J.P."/>
            <person name="Montmayeur A."/>
            <person name="Murphy C."/>
            <person name="Neiman D."/>
            <person name="Pearson M."/>
            <person name="Priest M."/>
            <person name="Roberts A."/>
            <person name="Saif S."/>
            <person name="Shea T."/>
            <person name="Shenoy N."/>
            <person name="Sisk P."/>
            <person name="Stolte C."/>
            <person name="Sykes S."/>
            <person name="Wortman J."/>
            <person name="Nusbaum C."/>
            <person name="Birren B."/>
        </authorList>
    </citation>
    <scope>NUCLEOTIDE SEQUENCE [LARGE SCALE GENOMIC DNA]</scope>
    <source>
        <strain evidence="10 11">ATCC 51276</strain>
    </source>
</reference>
<dbReference type="InterPro" id="IPR028979">
    <property type="entry name" value="Ser_kin/Pase_Hpr-like_N_sf"/>
</dbReference>
<dbReference type="PANTHER" id="PTHR12112">
    <property type="entry name" value="BNIP - RELATED"/>
    <property type="match status" value="1"/>
</dbReference>
<keyword evidence="8" id="KW-0129">CBS domain</keyword>
<dbReference type="InterPro" id="IPR038763">
    <property type="entry name" value="DHH_sf"/>
</dbReference>
<dbReference type="GO" id="GO:0046872">
    <property type="term" value="F:metal ion binding"/>
    <property type="evidence" value="ECO:0007669"/>
    <property type="project" value="UniProtKB-KW"/>
</dbReference>
<comment type="cofactor">
    <cofactor evidence="1">
        <name>Mn(2+)</name>
        <dbReference type="ChEBI" id="CHEBI:29035"/>
    </cofactor>
</comment>
<dbReference type="Gene3D" id="3.10.310.20">
    <property type="entry name" value="DHHA2 domain"/>
    <property type="match status" value="1"/>
</dbReference>
<sequence>MEKKTIIIGHKNPDTDSICSAIVYAYFKEQTEKKTFEPARAGELNEETGFVLNYFGAEVPRLIKNVKTQVKDIEFRRTKGVDRGISIKRAWNLMKELDVPTLPVVNSKGGLEGIITVKDIASSYMNIYDNSTLSKANTKYENILDTLEAELITGDAQKYFNKGKVLIAAANPDIMEQYISEGDLVILGNRYESQLCAIEMGAACIVVCAGADASKTIKKLAQANNTTVMTTPNDTFAAAGLINQSMPISFFMTSENLITFSEDDYLDDIKEIMASVRHRYFPVLDKTGKYKGMISRRNLLGAKGKNIILVDHNEKIQAAEGVESANILEIIDHHRLGTISTAGPVYFRNQPLGCTSTIIYQMFKEKNIDVPPQMAGLMCSAIISDTLLFRSPTCTDIDKEAGLSLAKKAGINIEEYANKMFAAASNLKNKTDEQIFKQDYKRFTLGKINIGIGQISSLNEDELSDIKDRLVPYMSDILKDIEEDMIFLMLTNILEQKTRLICVGNGAGKLACESFRVAAESLTENEVLELPGVVSRKKQLVPALTSGAQAML</sequence>